<name>A0A397V6N6_9GLOM</name>
<evidence type="ECO:0008006" key="3">
    <source>
        <dbReference type="Google" id="ProtNLM"/>
    </source>
</evidence>
<reference evidence="1 2" key="1">
    <citation type="submission" date="2018-06" db="EMBL/GenBank/DDBJ databases">
        <title>Comparative genomics reveals the genomic features of Rhizophagus irregularis, R. cerebriforme, R. diaphanum and Gigaspora rosea, and their symbiotic lifestyle signature.</title>
        <authorList>
            <person name="Morin E."/>
            <person name="San Clemente H."/>
            <person name="Chen E.C.H."/>
            <person name="De La Providencia I."/>
            <person name="Hainaut M."/>
            <person name="Kuo A."/>
            <person name="Kohler A."/>
            <person name="Murat C."/>
            <person name="Tang N."/>
            <person name="Roy S."/>
            <person name="Loubradou J."/>
            <person name="Henrissat B."/>
            <person name="Grigoriev I.V."/>
            <person name="Corradi N."/>
            <person name="Roux C."/>
            <person name="Martin F.M."/>
        </authorList>
    </citation>
    <scope>NUCLEOTIDE SEQUENCE [LARGE SCALE GENOMIC DNA]</scope>
    <source>
        <strain evidence="1 2">DAOM 194757</strain>
    </source>
</reference>
<keyword evidence="2" id="KW-1185">Reference proteome</keyword>
<dbReference type="InterPro" id="IPR011009">
    <property type="entry name" value="Kinase-like_dom_sf"/>
</dbReference>
<proteinExistence type="predicted"/>
<protein>
    <recommendedName>
        <fullName evidence="3">Protein kinase domain-containing protein</fullName>
    </recommendedName>
</protein>
<dbReference type="AlphaFoldDB" id="A0A397V6N6"/>
<accession>A0A397V6N6</accession>
<comment type="caution">
    <text evidence="1">The sequence shown here is derived from an EMBL/GenBank/DDBJ whole genome shotgun (WGS) entry which is preliminary data.</text>
</comment>
<dbReference type="Proteomes" id="UP000266673">
    <property type="component" value="Unassembled WGS sequence"/>
</dbReference>
<gene>
    <name evidence="1" type="ORF">C2G38_2186574</name>
</gene>
<dbReference type="Gene3D" id="1.10.510.10">
    <property type="entry name" value="Transferase(Phosphotransferase) domain 1"/>
    <property type="match status" value="1"/>
</dbReference>
<dbReference type="SUPFAM" id="SSF56112">
    <property type="entry name" value="Protein kinase-like (PK-like)"/>
    <property type="match status" value="1"/>
</dbReference>
<evidence type="ECO:0000313" key="2">
    <source>
        <dbReference type="Proteomes" id="UP000266673"/>
    </source>
</evidence>
<dbReference type="EMBL" id="QKWP01000588">
    <property type="protein sequence ID" value="RIB17712.1"/>
    <property type="molecule type" value="Genomic_DNA"/>
</dbReference>
<sequence length="124" mass="14428">MSGRLKIWDDSAIVIYGITKNPTTGWLWSTQSREVSENSDLVHKDFHSGNIVNRFYITDFGLCKPVSQDSNSKRLFGVLPYMLQKPTAEELVNTLYQFFYNLEDEEIELYKQVKNIKDLDKISL</sequence>
<organism evidence="1 2">
    <name type="scientific">Gigaspora rosea</name>
    <dbReference type="NCBI Taxonomy" id="44941"/>
    <lineage>
        <taxon>Eukaryota</taxon>
        <taxon>Fungi</taxon>
        <taxon>Fungi incertae sedis</taxon>
        <taxon>Mucoromycota</taxon>
        <taxon>Glomeromycotina</taxon>
        <taxon>Glomeromycetes</taxon>
        <taxon>Diversisporales</taxon>
        <taxon>Gigasporaceae</taxon>
        <taxon>Gigaspora</taxon>
    </lineage>
</organism>
<evidence type="ECO:0000313" key="1">
    <source>
        <dbReference type="EMBL" id="RIB17712.1"/>
    </source>
</evidence>